<sequence>MTTGREYLNRETRGKHTAVEAAFDVFDMATGEGMDAILTAHIGAMDRLLPALSDHPAYRDEIARLRSLASLSRDALDLPERADTPRQATALHPLAIAYVVLGSRLGARVISRRLDRQAVRWSDDVRGYFTDEGSGPAWAKLCEELETGHSDAELADIADDAQRVFALYGEEARALSPAPSIANA</sequence>
<dbReference type="RefSeq" id="WP_160606888.1">
    <property type="nucleotide sequence ID" value="NZ_WTYF01000004.1"/>
</dbReference>
<reference evidence="1 2" key="1">
    <citation type="submission" date="2019-12" db="EMBL/GenBank/DDBJ databases">
        <title>Genomic-based taxomic classification of the family Erythrobacteraceae.</title>
        <authorList>
            <person name="Xu L."/>
        </authorList>
    </citation>
    <scope>NUCLEOTIDE SEQUENCE [LARGE SCALE GENOMIC DNA]</scope>
    <source>
        <strain evidence="1 2">DSM 16225</strain>
    </source>
</reference>
<comment type="caution">
    <text evidence="1">The sequence shown here is derived from an EMBL/GenBank/DDBJ whole genome shotgun (WGS) entry which is preliminary data.</text>
</comment>
<accession>A0A844XZ05</accession>
<gene>
    <name evidence="1" type="ORF">GRI42_03280</name>
</gene>
<evidence type="ECO:0000313" key="2">
    <source>
        <dbReference type="Proteomes" id="UP000444185"/>
    </source>
</evidence>
<dbReference type="EMBL" id="WTYF01000004">
    <property type="protein sequence ID" value="MXO50323.1"/>
    <property type="molecule type" value="Genomic_DNA"/>
</dbReference>
<dbReference type="Proteomes" id="UP000444185">
    <property type="component" value="Unassembled WGS sequence"/>
</dbReference>
<dbReference type="InterPro" id="IPR016084">
    <property type="entry name" value="Haem_Oase-like_multi-hlx"/>
</dbReference>
<proteinExistence type="predicted"/>
<protein>
    <recommendedName>
        <fullName evidence="3">Heme oxygenase</fullName>
    </recommendedName>
</protein>
<organism evidence="1 2">
    <name type="scientific">Qipengyuania gaetbuli</name>
    <dbReference type="NCBI Taxonomy" id="266952"/>
    <lineage>
        <taxon>Bacteria</taxon>
        <taxon>Pseudomonadati</taxon>
        <taxon>Pseudomonadota</taxon>
        <taxon>Alphaproteobacteria</taxon>
        <taxon>Sphingomonadales</taxon>
        <taxon>Erythrobacteraceae</taxon>
        <taxon>Qipengyuania</taxon>
    </lineage>
</organism>
<dbReference type="OrthoDB" id="9149607at2"/>
<dbReference type="SUPFAM" id="SSF48613">
    <property type="entry name" value="Heme oxygenase-like"/>
    <property type="match status" value="1"/>
</dbReference>
<keyword evidence="2" id="KW-1185">Reference proteome</keyword>
<evidence type="ECO:0008006" key="3">
    <source>
        <dbReference type="Google" id="ProtNLM"/>
    </source>
</evidence>
<dbReference type="AlphaFoldDB" id="A0A844XZ05"/>
<dbReference type="Gene3D" id="1.20.910.10">
    <property type="entry name" value="Heme oxygenase-like"/>
    <property type="match status" value="1"/>
</dbReference>
<evidence type="ECO:0000313" key="1">
    <source>
        <dbReference type="EMBL" id="MXO50323.1"/>
    </source>
</evidence>
<name>A0A844XZ05_9SPHN</name>